<feature type="region of interest" description="Disordered" evidence="2">
    <location>
        <begin position="74"/>
        <end position="94"/>
    </location>
</feature>
<keyword evidence="1" id="KW-0973">c-di-GMP</keyword>
<comment type="subunit">
    <text evidence="1">Tightly associated with the cellulose synthase catalytic subunit.</text>
</comment>
<feature type="chain" id="PRO_5044954248" description="Cyclic di-GMP-binding protein" evidence="1">
    <location>
        <begin position="31"/>
        <end position="804"/>
    </location>
</feature>
<dbReference type="Gene3D" id="3.30.379.20">
    <property type="match status" value="1"/>
</dbReference>
<dbReference type="Pfam" id="PF20916">
    <property type="entry name" value="BscB_a-b"/>
    <property type="match status" value="1"/>
</dbReference>
<dbReference type="Gene3D" id="3.30.379.30">
    <property type="match status" value="1"/>
</dbReference>
<feature type="domain" description="Cellulose synthase subunit B-like C-terminal" evidence="3">
    <location>
        <begin position="669"/>
        <end position="798"/>
    </location>
</feature>
<comment type="function">
    <text evidence="1">Binds the cellulose synthase activator, bis-(3'-5') cyclic diguanylic acid (c-di-GMP).</text>
</comment>
<dbReference type="RefSeq" id="WP_226936557.1">
    <property type="nucleotide sequence ID" value="NZ_JACDXX010000013.1"/>
</dbReference>
<dbReference type="Pfam" id="PF03170">
    <property type="entry name" value="BcsB"/>
    <property type="match status" value="2"/>
</dbReference>
<keyword evidence="1" id="KW-0812">Transmembrane</keyword>
<keyword evidence="1" id="KW-0135">Cellulose biosynthesis</keyword>
<organism evidence="4 5">
    <name type="scientific">Pseudogemmobacter faecipullorum</name>
    <dbReference type="NCBI Taxonomy" id="2755041"/>
    <lineage>
        <taxon>Bacteria</taxon>
        <taxon>Pseudomonadati</taxon>
        <taxon>Pseudomonadota</taxon>
        <taxon>Alphaproteobacteria</taxon>
        <taxon>Rhodobacterales</taxon>
        <taxon>Paracoccaceae</taxon>
        <taxon>Pseudogemmobacter</taxon>
    </lineage>
</organism>
<comment type="pathway">
    <text evidence="1">Glycan metabolism; bacterial cellulose biosynthesis.</text>
</comment>
<keyword evidence="1" id="KW-1003">Cell membrane</keyword>
<gene>
    <name evidence="4" type="ORF">H0485_13990</name>
</gene>
<evidence type="ECO:0000259" key="3">
    <source>
        <dbReference type="Pfam" id="PF20916"/>
    </source>
</evidence>
<comment type="caution">
    <text evidence="4">The sequence shown here is derived from an EMBL/GenBank/DDBJ whole genome shotgun (WGS) entry which is preliminary data.</text>
</comment>
<dbReference type="Gene3D" id="1.20.5.4520">
    <property type="match status" value="1"/>
</dbReference>
<accession>A0ABS8CP04</accession>
<feature type="signal peptide" evidence="1">
    <location>
        <begin position="1"/>
        <end position="30"/>
    </location>
</feature>
<proteinExistence type="inferred from homology"/>
<dbReference type="Proteomes" id="UP001198571">
    <property type="component" value="Unassembled WGS sequence"/>
</dbReference>
<keyword evidence="1" id="KW-0732">Signal</keyword>
<feature type="transmembrane region" description="Helical" evidence="1">
    <location>
        <begin position="773"/>
        <end position="796"/>
    </location>
</feature>
<keyword evidence="1" id="KW-0472">Membrane</keyword>
<dbReference type="Gene3D" id="2.60.120.260">
    <property type="entry name" value="Galactose-binding domain-like"/>
    <property type="match status" value="2"/>
</dbReference>
<evidence type="ECO:0000256" key="1">
    <source>
        <dbReference type="RuleBase" id="RU365021"/>
    </source>
</evidence>
<dbReference type="InterPro" id="IPR018513">
    <property type="entry name" value="Cell_synthase_bac"/>
</dbReference>
<keyword evidence="1" id="KW-0997">Cell inner membrane</keyword>
<name>A0ABS8CP04_9RHOB</name>
<protein>
    <recommendedName>
        <fullName evidence="1">Cyclic di-GMP-binding protein</fullName>
    </recommendedName>
    <alternativeName>
        <fullName evidence="1">Cellulose synthase regulatory subunit</fullName>
    </alternativeName>
</protein>
<evidence type="ECO:0000256" key="2">
    <source>
        <dbReference type="SAM" id="MobiDB-lite"/>
    </source>
</evidence>
<evidence type="ECO:0000313" key="5">
    <source>
        <dbReference type="Proteomes" id="UP001198571"/>
    </source>
</evidence>
<comment type="subcellular location">
    <subcellularLocation>
        <location evidence="1">Cell inner membrane</location>
    </subcellularLocation>
</comment>
<reference evidence="4 5" key="1">
    <citation type="submission" date="2020-07" db="EMBL/GenBank/DDBJ databases">
        <title>Pseudogemmobacter sp. nov., isolated from poultry manure in Taiwan.</title>
        <authorList>
            <person name="Lin S.-Y."/>
            <person name="Tang Y.-S."/>
            <person name="Young C.-C."/>
        </authorList>
    </citation>
    <scope>NUCLEOTIDE SEQUENCE [LARGE SCALE GENOMIC DNA]</scope>
    <source>
        <strain evidence="4 5">CC-YST710</strain>
    </source>
</reference>
<dbReference type="EMBL" id="JACDXX010000013">
    <property type="protein sequence ID" value="MCB5411102.1"/>
    <property type="molecule type" value="Genomic_DNA"/>
</dbReference>
<evidence type="ECO:0000313" key="4">
    <source>
        <dbReference type="EMBL" id="MCB5411102.1"/>
    </source>
</evidence>
<keyword evidence="5" id="KW-1185">Reference proteome</keyword>
<comment type="similarity">
    <text evidence="1">Belongs to the AcsB/BcsB family.</text>
</comment>
<dbReference type="InterPro" id="IPR048861">
    <property type="entry name" value="BscB-like_C"/>
</dbReference>
<keyword evidence="1" id="KW-1133">Transmembrane helix</keyword>
<sequence>MRLRLLNTRPLLLALTACNVLALSAGLSGAQESDAPLIALPQGAAAVPLAQTPAAPAAGEGEALLIRLAPAGEEASVPGAGGEGETTLPSEPDPASLLVERDRALAGGNGDADSWLLAPRPALPLPEGVKMGASLVAPGILRLSGETASTELLIDLPPGAPLPEALELTLHSSVNVLSEQASMQVTINGAEPLRLELNALGNFTGYSLPTRALQPGRNHILLDLVQPHRIFCGPEASFGVWTEINLAQSGLRLPGTALTADAAGFALAAQSQAARGQSIELLTGPGADPVMLRQLAENLVHALGPGSRVEQRSYYSLGLPRLASVALIASDQNQATIRRGAEGGIVLQVEHQNGSLPDLSAILGAFPESPDTRPPALRPGIATRLAMLGSADIIGNTHYFRRDIPFSLPADWLLMANQKARLDLEYGFARGLPQGAILLVKVNDQTVRLLPLDQEGGEIKPVLQVGFNANLLHPGRNYLSFEMMVPGNPPEAACQIRRADMLVVLSSSRLTVPPSPSMVLPGLAAVLMRLDPAAVSALPDSQDPAGAAEKAMTIALALDPTLEASELARLQVVSIADFASVPLEEAGISLAQIQGVLFPAPAALADPAAMAKPVPAAGRAERARFILNEEEAQSDPSPGSDEGFITGIWNSLSPRAWILREARALRDSAFVGSQQSLTHWMEGRSGEALLLRPDYQQPGDLWLLLGPSASAAEVGKALNTLRADALAQGEAALLQADGSWQIWSPIRPPRLLEEPDFRGWRTALGNFASWSPLLFTLSLLGLALLSGLPALLYILLSRRRPEEK</sequence>